<comment type="caution">
    <text evidence="2">The sequence shown here is derived from an EMBL/GenBank/DDBJ whole genome shotgun (WGS) entry which is preliminary data.</text>
</comment>
<evidence type="ECO:0000313" key="2">
    <source>
        <dbReference type="EMBL" id="GAH73887.1"/>
    </source>
</evidence>
<proteinExistence type="predicted"/>
<organism evidence="2">
    <name type="scientific">marine sediment metagenome</name>
    <dbReference type="NCBI Taxonomy" id="412755"/>
    <lineage>
        <taxon>unclassified sequences</taxon>
        <taxon>metagenomes</taxon>
        <taxon>ecological metagenomes</taxon>
    </lineage>
</organism>
<dbReference type="EMBL" id="BARU01034007">
    <property type="protein sequence ID" value="GAH73887.1"/>
    <property type="molecule type" value="Genomic_DNA"/>
</dbReference>
<reference evidence="2" key="1">
    <citation type="journal article" date="2014" name="Front. Microbiol.">
        <title>High frequency of phylogenetically diverse reductive dehalogenase-homologous genes in deep subseafloor sedimentary metagenomes.</title>
        <authorList>
            <person name="Kawai M."/>
            <person name="Futagami T."/>
            <person name="Toyoda A."/>
            <person name="Takaki Y."/>
            <person name="Nishi S."/>
            <person name="Hori S."/>
            <person name="Arai W."/>
            <person name="Tsubouchi T."/>
            <person name="Morono Y."/>
            <person name="Uchiyama I."/>
            <person name="Ito T."/>
            <person name="Fujiyama A."/>
            <person name="Inagaki F."/>
            <person name="Takami H."/>
        </authorList>
    </citation>
    <scope>NUCLEOTIDE SEQUENCE</scope>
    <source>
        <strain evidence="2">Expedition CK06-06</strain>
    </source>
</reference>
<gene>
    <name evidence="2" type="ORF">S03H2_53429</name>
</gene>
<protein>
    <submittedName>
        <fullName evidence="2">Uncharacterized protein</fullName>
    </submittedName>
</protein>
<feature type="region of interest" description="Disordered" evidence="1">
    <location>
        <begin position="1"/>
        <end position="24"/>
    </location>
</feature>
<feature type="non-terminal residue" evidence="2">
    <location>
        <position position="1"/>
    </location>
</feature>
<sequence>DRVQRIEAASIPRDAGDSGLAQMPRQLRGGPAAVIESRAIPKPIPKLTHSATTL</sequence>
<name>X1HWP2_9ZZZZ</name>
<dbReference type="AlphaFoldDB" id="X1HWP2"/>
<evidence type="ECO:0000256" key="1">
    <source>
        <dbReference type="SAM" id="MobiDB-lite"/>
    </source>
</evidence>
<accession>X1HWP2</accession>